<sequence>MSLCSFTCGALRFSTGYSRHVSSSSLILEPIRRNSTRCSISKQSRCTYPRMYKTTVALADGSTITVRLNQPRKIIKLPMDVLQLTDSERRAIWLGRRKKVETLDESHIEDNFDAGKYWTK</sequence>
<dbReference type="InterPro" id="IPR044884">
    <property type="entry name" value="Ribosomal_mL55_sf"/>
</dbReference>
<dbReference type="RefSeq" id="XP_002120386.1">
    <property type="nucleotide sequence ID" value="XM_002120350.5"/>
</dbReference>
<dbReference type="AlphaFoldDB" id="F6SS40"/>
<name>F6SS40_CIOIN</name>
<accession>A0A1W2W0P8</accession>
<dbReference type="OMA" id="SYHEPRR"/>
<evidence type="ECO:0000313" key="2">
    <source>
        <dbReference type="Proteomes" id="UP000008144"/>
    </source>
</evidence>
<dbReference type="InParanoid" id="F6SS40"/>
<dbReference type="KEGG" id="cin:100178671"/>
<dbReference type="STRING" id="7719.ENSCINP00000004454"/>
<dbReference type="GO" id="GO:0003735">
    <property type="term" value="F:structural constituent of ribosome"/>
    <property type="evidence" value="ECO:0000318"/>
    <property type="project" value="GO_Central"/>
</dbReference>
<dbReference type="Proteomes" id="UP000008144">
    <property type="component" value="Chromosome 8"/>
</dbReference>
<dbReference type="PANTHER" id="PTHR34095">
    <property type="entry name" value="39S RIBOSOMAL PROTEIN L55, MITOCHONDRIAL"/>
    <property type="match status" value="1"/>
</dbReference>
<dbReference type="OrthoDB" id="9986315at2759"/>
<dbReference type="GeneID" id="100178671"/>
<dbReference type="Pfam" id="PF09776">
    <property type="entry name" value="Mitoc_L55"/>
    <property type="match status" value="1"/>
</dbReference>
<dbReference type="GO" id="GO:0006412">
    <property type="term" value="P:translation"/>
    <property type="evidence" value="ECO:0000318"/>
    <property type="project" value="GO_Central"/>
</dbReference>
<accession>F6SS40</accession>
<dbReference type="InterPro" id="IPR018615">
    <property type="entry name" value="Ribosomal_mL55"/>
</dbReference>
<dbReference type="GO" id="GO:0005762">
    <property type="term" value="C:mitochondrial large ribosomal subunit"/>
    <property type="evidence" value="ECO:0000318"/>
    <property type="project" value="GO_Central"/>
</dbReference>
<protein>
    <submittedName>
        <fullName evidence="1">39S ribosomal protein L55, mitochondrial-like</fullName>
    </submittedName>
</protein>
<dbReference type="GeneTree" id="ENSGT00940000169038"/>
<proteinExistence type="predicted"/>
<dbReference type="HOGENOM" id="CLU_139855_1_0_1"/>
<dbReference type="PANTHER" id="PTHR34095:SF1">
    <property type="entry name" value="LARGE RIBOSOMAL SUBUNIT PROTEIN ML55"/>
    <property type="match status" value="1"/>
</dbReference>
<evidence type="ECO:0000313" key="1">
    <source>
        <dbReference type="Ensembl" id="ENSCINP00000004454.3"/>
    </source>
</evidence>
<dbReference type="Gene3D" id="6.20.130.20">
    <property type="entry name" value="Mitochondrial ribosomal protein L55"/>
    <property type="match status" value="1"/>
</dbReference>
<reference evidence="2" key="1">
    <citation type="journal article" date="2002" name="Science">
        <title>The draft genome of Ciona intestinalis: insights into chordate and vertebrate origins.</title>
        <authorList>
            <person name="Dehal P."/>
            <person name="Satou Y."/>
            <person name="Campbell R.K."/>
            <person name="Chapman J."/>
            <person name="Degnan B."/>
            <person name="De Tomaso A."/>
            <person name="Davidson B."/>
            <person name="Di Gregorio A."/>
            <person name="Gelpke M."/>
            <person name="Goodstein D.M."/>
            <person name="Harafuji N."/>
            <person name="Hastings K.E."/>
            <person name="Ho I."/>
            <person name="Hotta K."/>
            <person name="Huang W."/>
            <person name="Kawashima T."/>
            <person name="Lemaire P."/>
            <person name="Martinez D."/>
            <person name="Meinertzhagen I.A."/>
            <person name="Necula S."/>
            <person name="Nonaka M."/>
            <person name="Putnam N."/>
            <person name="Rash S."/>
            <person name="Saiga H."/>
            <person name="Satake M."/>
            <person name="Terry A."/>
            <person name="Yamada L."/>
            <person name="Wang H.G."/>
            <person name="Awazu S."/>
            <person name="Azumi K."/>
            <person name="Boore J."/>
            <person name="Branno M."/>
            <person name="Chin-Bow S."/>
            <person name="DeSantis R."/>
            <person name="Doyle S."/>
            <person name="Francino P."/>
            <person name="Keys D.N."/>
            <person name="Haga S."/>
            <person name="Hayashi H."/>
            <person name="Hino K."/>
            <person name="Imai K.S."/>
            <person name="Inaba K."/>
            <person name="Kano S."/>
            <person name="Kobayashi K."/>
            <person name="Kobayashi M."/>
            <person name="Lee B.I."/>
            <person name="Makabe K.W."/>
            <person name="Manohar C."/>
            <person name="Matassi G."/>
            <person name="Medina M."/>
            <person name="Mochizuki Y."/>
            <person name="Mount S."/>
            <person name="Morishita T."/>
            <person name="Miura S."/>
            <person name="Nakayama A."/>
            <person name="Nishizaka S."/>
            <person name="Nomoto H."/>
            <person name="Ohta F."/>
            <person name="Oishi K."/>
            <person name="Rigoutsos I."/>
            <person name="Sano M."/>
            <person name="Sasaki A."/>
            <person name="Sasakura Y."/>
            <person name="Shoguchi E."/>
            <person name="Shin-i T."/>
            <person name="Spagnuolo A."/>
            <person name="Stainier D."/>
            <person name="Suzuki M.M."/>
            <person name="Tassy O."/>
            <person name="Takatori N."/>
            <person name="Tokuoka M."/>
            <person name="Yagi K."/>
            <person name="Yoshizaki F."/>
            <person name="Wada S."/>
            <person name="Zhang C."/>
            <person name="Hyatt P.D."/>
            <person name="Larimer F."/>
            <person name="Detter C."/>
            <person name="Doggett N."/>
            <person name="Glavina T."/>
            <person name="Hawkins T."/>
            <person name="Richardson P."/>
            <person name="Lucas S."/>
            <person name="Kohara Y."/>
            <person name="Levine M."/>
            <person name="Satoh N."/>
            <person name="Rokhsar D.S."/>
        </authorList>
    </citation>
    <scope>NUCLEOTIDE SEQUENCE [LARGE SCALE GENOMIC DNA]</scope>
</reference>
<reference evidence="1" key="2">
    <citation type="journal article" date="2008" name="Genome Biol.">
        <title>Improved genome assembly and evidence-based global gene model set for the chordate Ciona intestinalis: new insight into intron and operon populations.</title>
        <authorList>
            <person name="Satou Y."/>
            <person name="Mineta K."/>
            <person name="Ogasawara M."/>
            <person name="Sasakura Y."/>
            <person name="Shoguchi E."/>
            <person name="Ueno K."/>
            <person name="Yamada L."/>
            <person name="Matsumoto J."/>
            <person name="Wasserscheid J."/>
            <person name="Dewar K."/>
            <person name="Wiley G.B."/>
            <person name="Macmil S.L."/>
            <person name="Roe B.A."/>
            <person name="Zeller R.W."/>
            <person name="Hastings K.E."/>
            <person name="Lemaire P."/>
            <person name="Lindquist E."/>
            <person name="Endo T."/>
            <person name="Hotta K."/>
            <person name="Inaba K."/>
        </authorList>
    </citation>
    <scope>NUCLEOTIDE SEQUENCE [LARGE SCALE GENOMIC DNA]</scope>
    <source>
        <strain evidence="1">wild type</strain>
    </source>
</reference>
<organism evidence="1 2">
    <name type="scientific">Ciona intestinalis</name>
    <name type="common">Transparent sea squirt</name>
    <name type="synonym">Ascidia intestinalis</name>
    <dbReference type="NCBI Taxonomy" id="7719"/>
    <lineage>
        <taxon>Eukaryota</taxon>
        <taxon>Metazoa</taxon>
        <taxon>Chordata</taxon>
        <taxon>Tunicata</taxon>
        <taxon>Ascidiacea</taxon>
        <taxon>Phlebobranchia</taxon>
        <taxon>Cionidae</taxon>
        <taxon>Ciona</taxon>
    </lineage>
</organism>
<dbReference type="FunCoup" id="F6SS40">
    <property type="interactions" value="272"/>
</dbReference>
<reference evidence="1" key="3">
    <citation type="submission" date="2025-08" db="UniProtKB">
        <authorList>
            <consortium name="Ensembl"/>
        </authorList>
    </citation>
    <scope>IDENTIFICATION</scope>
</reference>
<dbReference type="Ensembl" id="ENSCINT00000004454.3">
    <property type="protein sequence ID" value="ENSCINP00000004454.3"/>
    <property type="gene ID" value="ENSCING00000002183.3"/>
</dbReference>
<gene>
    <name evidence="1" type="primary">LOC100178671</name>
</gene>
<keyword evidence="2" id="KW-1185">Reference proteome</keyword>
<dbReference type="EMBL" id="EAAA01002649">
    <property type="status" value="NOT_ANNOTATED_CDS"/>
    <property type="molecule type" value="Genomic_DNA"/>
</dbReference>
<reference evidence="1" key="4">
    <citation type="submission" date="2025-09" db="UniProtKB">
        <authorList>
            <consortium name="Ensembl"/>
        </authorList>
    </citation>
    <scope>IDENTIFICATION</scope>
</reference>